<protein>
    <recommendedName>
        <fullName evidence="11">NIPA-like protein 2</fullName>
    </recommendedName>
</protein>
<keyword evidence="3 7" id="KW-0812">Transmembrane</keyword>
<evidence type="ECO:0008006" key="11">
    <source>
        <dbReference type="Google" id="ProtNLM"/>
    </source>
</evidence>
<feature type="region of interest" description="Disordered" evidence="6">
    <location>
        <begin position="1"/>
        <end position="23"/>
    </location>
</feature>
<keyword evidence="4 7" id="KW-1133">Transmembrane helix</keyword>
<feature type="transmembrane region" description="Helical" evidence="7">
    <location>
        <begin position="106"/>
        <end position="125"/>
    </location>
</feature>
<feature type="transmembrane region" description="Helical" evidence="7">
    <location>
        <begin position="200"/>
        <end position="225"/>
    </location>
</feature>
<evidence type="ECO:0000256" key="6">
    <source>
        <dbReference type="SAM" id="MobiDB-lite"/>
    </source>
</evidence>
<evidence type="ECO:0000256" key="4">
    <source>
        <dbReference type="ARBA" id="ARBA00022989"/>
    </source>
</evidence>
<dbReference type="SUPFAM" id="SSF103481">
    <property type="entry name" value="Multidrug resistance efflux transporter EmrE"/>
    <property type="match status" value="1"/>
</dbReference>
<keyword evidence="5 7" id="KW-0472">Membrane</keyword>
<evidence type="ECO:0000256" key="5">
    <source>
        <dbReference type="ARBA" id="ARBA00023136"/>
    </source>
</evidence>
<dbReference type="PANTHER" id="PTHR12570:SF65">
    <property type="entry name" value="MAGNESIUM TRANSPORTER NIPA9-RELATED"/>
    <property type="match status" value="1"/>
</dbReference>
<feature type="transmembrane region" description="Helical" evidence="7">
    <location>
        <begin position="294"/>
        <end position="316"/>
    </location>
</feature>
<reference evidence="8 10" key="1">
    <citation type="submission" date="2017-06" db="EMBL/GenBank/DDBJ databases">
        <title>A platform for efficient transgenesis in Macrostomum lignano, a flatworm model organism for stem cell research.</title>
        <authorList>
            <person name="Berezikov E."/>
        </authorList>
    </citation>
    <scope>NUCLEOTIDE SEQUENCE [LARGE SCALE GENOMIC DNA]</scope>
    <source>
        <strain evidence="8">DV1</strain>
        <tissue evidence="8">Whole organism</tissue>
    </source>
</reference>
<evidence type="ECO:0000256" key="1">
    <source>
        <dbReference type="ARBA" id="ARBA00004141"/>
    </source>
</evidence>
<feature type="compositionally biased region" description="Polar residues" evidence="6">
    <location>
        <begin position="14"/>
        <end position="23"/>
    </location>
</feature>
<dbReference type="GO" id="GO:0016020">
    <property type="term" value="C:membrane"/>
    <property type="evidence" value="ECO:0007669"/>
    <property type="project" value="UniProtKB-SubCell"/>
</dbReference>
<feature type="compositionally biased region" description="Polar residues" evidence="6">
    <location>
        <begin position="395"/>
        <end position="406"/>
    </location>
</feature>
<proteinExistence type="inferred from homology"/>
<feature type="region of interest" description="Disordered" evidence="6">
    <location>
        <begin position="335"/>
        <end position="356"/>
    </location>
</feature>
<feature type="transmembrane region" description="Helical" evidence="7">
    <location>
        <begin position="35"/>
        <end position="55"/>
    </location>
</feature>
<dbReference type="Pfam" id="PF05653">
    <property type="entry name" value="Mg_trans_NIPA"/>
    <property type="match status" value="1"/>
</dbReference>
<evidence type="ECO:0000256" key="7">
    <source>
        <dbReference type="SAM" id="Phobius"/>
    </source>
</evidence>
<dbReference type="EMBL" id="NIVC01002426">
    <property type="protein sequence ID" value="PAA57985.1"/>
    <property type="molecule type" value="Genomic_DNA"/>
</dbReference>
<name>A0A267E8R5_9PLAT</name>
<dbReference type="EMBL" id="NIVC01000204">
    <property type="protein sequence ID" value="PAA88044.1"/>
    <property type="molecule type" value="Genomic_DNA"/>
</dbReference>
<feature type="transmembrane region" description="Helical" evidence="7">
    <location>
        <begin position="172"/>
        <end position="193"/>
    </location>
</feature>
<evidence type="ECO:0000313" key="10">
    <source>
        <dbReference type="Proteomes" id="UP000215902"/>
    </source>
</evidence>
<keyword evidence="10" id="KW-1185">Reference proteome</keyword>
<comment type="similarity">
    <text evidence="2">Belongs to the NIPA family.</text>
</comment>
<dbReference type="AlphaFoldDB" id="A0A267E8R5"/>
<comment type="subcellular location">
    <subcellularLocation>
        <location evidence="1">Membrane</location>
        <topology evidence="1">Multi-pass membrane protein</topology>
    </subcellularLocation>
</comment>
<feature type="transmembrane region" description="Helical" evidence="7">
    <location>
        <begin position="79"/>
        <end position="100"/>
    </location>
</feature>
<dbReference type="InterPro" id="IPR008521">
    <property type="entry name" value="Mg_trans_NIPA"/>
</dbReference>
<dbReference type="GO" id="GO:0015095">
    <property type="term" value="F:magnesium ion transmembrane transporter activity"/>
    <property type="evidence" value="ECO:0007669"/>
    <property type="project" value="InterPro"/>
</dbReference>
<feature type="transmembrane region" description="Helical" evidence="7">
    <location>
        <begin position="237"/>
        <end position="255"/>
    </location>
</feature>
<feature type="transmembrane region" description="Helical" evidence="7">
    <location>
        <begin position="267"/>
        <end position="288"/>
    </location>
</feature>
<dbReference type="Proteomes" id="UP000215902">
    <property type="component" value="Unassembled WGS sequence"/>
</dbReference>
<sequence>MASPTKAPYPDTTPMGSNVTSSGSNLPRAKEFQEIFIGCLLAIIGNLMISISLNIQKYTHNKDEKLLEADRKHYLKRPLWWIGVIMMILGEVGNFAAYGFAPASVVAPLGTSTVIANMFIAVIFLREQLRPEDLFGSGLAVVGAFLIVSFSKRKEHVFNAVQVVQALVSARFIIYITIEASALVVLFFLLYVLKRDNVLVLLLITSIIASMTVICAKAVSGLLNLTIAGSPQYRHPVLYIMAVIMLATCILQVHYLNLAMKGSDSTVVVPTNFVFFTISAIASGIVFFNEFAGLYSLSIFMFLLGCLLSFIGVYFITFNRVPEADKAPAAAAAAASRDDDDATGPAAKSADASMESLTTDDRAGLIGDKQTAAAAGKKKSQKVLSGQFPSWLDSGSVTTAEVQPKSSGPAEGNLVEADDGQVNTTSSGGNAGSGEPVDAGAADFLAAMPSQ</sequence>
<organism evidence="8 10">
    <name type="scientific">Macrostomum lignano</name>
    <dbReference type="NCBI Taxonomy" id="282301"/>
    <lineage>
        <taxon>Eukaryota</taxon>
        <taxon>Metazoa</taxon>
        <taxon>Spiralia</taxon>
        <taxon>Lophotrochozoa</taxon>
        <taxon>Platyhelminthes</taxon>
        <taxon>Rhabditophora</taxon>
        <taxon>Macrostomorpha</taxon>
        <taxon>Macrostomida</taxon>
        <taxon>Macrostomidae</taxon>
        <taxon>Macrostomum</taxon>
    </lineage>
</organism>
<dbReference type="STRING" id="282301.A0A267E8R5"/>
<evidence type="ECO:0000313" key="8">
    <source>
        <dbReference type="EMBL" id="PAA57985.1"/>
    </source>
</evidence>
<gene>
    <name evidence="9" type="ORF">BOX15_Mlig018281g2</name>
    <name evidence="8" type="ORF">BOX15_Mlig018281g3</name>
</gene>
<dbReference type="OrthoDB" id="165382at2759"/>
<evidence type="ECO:0000256" key="3">
    <source>
        <dbReference type="ARBA" id="ARBA00022692"/>
    </source>
</evidence>
<evidence type="ECO:0000256" key="2">
    <source>
        <dbReference type="ARBA" id="ARBA00007230"/>
    </source>
</evidence>
<dbReference type="InterPro" id="IPR037185">
    <property type="entry name" value="EmrE-like"/>
</dbReference>
<dbReference type="PANTHER" id="PTHR12570">
    <property type="match status" value="1"/>
</dbReference>
<feature type="transmembrane region" description="Helical" evidence="7">
    <location>
        <begin position="134"/>
        <end position="152"/>
    </location>
</feature>
<evidence type="ECO:0000313" key="9">
    <source>
        <dbReference type="EMBL" id="PAA88044.1"/>
    </source>
</evidence>
<dbReference type="Gene3D" id="1.10.3730.20">
    <property type="match status" value="1"/>
</dbReference>
<feature type="region of interest" description="Disordered" evidence="6">
    <location>
        <begin position="395"/>
        <end position="451"/>
    </location>
</feature>
<accession>A0A267E8R5</accession>
<comment type="caution">
    <text evidence="8">The sequence shown here is derived from an EMBL/GenBank/DDBJ whole genome shotgun (WGS) entry which is preliminary data.</text>
</comment>